<evidence type="ECO:0000256" key="1">
    <source>
        <dbReference type="SAM" id="MobiDB-lite"/>
    </source>
</evidence>
<keyword evidence="2" id="KW-0472">Membrane</keyword>
<organism evidence="3 4">
    <name type="scientific">Suillus placidus</name>
    <dbReference type="NCBI Taxonomy" id="48579"/>
    <lineage>
        <taxon>Eukaryota</taxon>
        <taxon>Fungi</taxon>
        <taxon>Dikarya</taxon>
        <taxon>Basidiomycota</taxon>
        <taxon>Agaricomycotina</taxon>
        <taxon>Agaricomycetes</taxon>
        <taxon>Agaricomycetidae</taxon>
        <taxon>Boletales</taxon>
        <taxon>Suillineae</taxon>
        <taxon>Suillaceae</taxon>
        <taxon>Suillus</taxon>
    </lineage>
</organism>
<sequence length="271" mass="29505">MSSSTPTPTPTSQSCANPHFILNDCSLVLTITLAILFCPCYTAALWLTIRCIFLCMCGALRAICAALFGRALNAQLDSMEEDRVHGGGGMLIPLVFCGTWMRPPSPTEEAASVGQSEWSSVQVACKSALQVGMGTSESAVSADTSTRPLPNDSKSSSPIQNSPETAMIAMMIQMPSPVLRCWKDREGTRYNFTRPDHALSEYQIGVAQVHLTASLSTQMQPLDERFVVCPLRKKCCWTANPFDLNSSARLELGRSTMPMFPNRPPTNLSMT</sequence>
<keyword evidence="4" id="KW-1185">Reference proteome</keyword>
<evidence type="ECO:0000313" key="4">
    <source>
        <dbReference type="Proteomes" id="UP000714275"/>
    </source>
</evidence>
<reference evidence="3" key="1">
    <citation type="journal article" date="2020" name="New Phytol.">
        <title>Comparative genomics reveals dynamic genome evolution in host specialist ectomycorrhizal fungi.</title>
        <authorList>
            <person name="Lofgren L.A."/>
            <person name="Nguyen N.H."/>
            <person name="Vilgalys R."/>
            <person name="Ruytinx J."/>
            <person name="Liao H.L."/>
            <person name="Branco S."/>
            <person name="Kuo A."/>
            <person name="LaButti K."/>
            <person name="Lipzen A."/>
            <person name="Andreopoulos W."/>
            <person name="Pangilinan J."/>
            <person name="Riley R."/>
            <person name="Hundley H."/>
            <person name="Na H."/>
            <person name="Barry K."/>
            <person name="Grigoriev I.V."/>
            <person name="Stajich J.E."/>
            <person name="Kennedy P.G."/>
        </authorList>
    </citation>
    <scope>NUCLEOTIDE SEQUENCE</scope>
    <source>
        <strain evidence="3">DOB743</strain>
    </source>
</reference>
<proteinExistence type="predicted"/>
<gene>
    <name evidence="3" type="ORF">EV702DRAFT_1050552</name>
</gene>
<comment type="caution">
    <text evidence="3">The sequence shown here is derived from an EMBL/GenBank/DDBJ whole genome shotgun (WGS) entry which is preliminary data.</text>
</comment>
<evidence type="ECO:0000256" key="2">
    <source>
        <dbReference type="SAM" id="Phobius"/>
    </source>
</evidence>
<dbReference type="OrthoDB" id="2682649at2759"/>
<dbReference type="Proteomes" id="UP000714275">
    <property type="component" value="Unassembled WGS sequence"/>
</dbReference>
<dbReference type="EMBL" id="JABBWD010000091">
    <property type="protein sequence ID" value="KAG1766926.1"/>
    <property type="molecule type" value="Genomic_DNA"/>
</dbReference>
<name>A0A9P6ZJZ8_9AGAM</name>
<keyword evidence="2" id="KW-0812">Transmembrane</keyword>
<accession>A0A9P6ZJZ8</accession>
<protein>
    <submittedName>
        <fullName evidence="3">Uncharacterized protein</fullName>
    </submittedName>
</protein>
<keyword evidence="2" id="KW-1133">Transmembrane helix</keyword>
<feature type="transmembrane region" description="Helical" evidence="2">
    <location>
        <begin position="20"/>
        <end position="44"/>
    </location>
</feature>
<feature type="region of interest" description="Disordered" evidence="1">
    <location>
        <begin position="136"/>
        <end position="161"/>
    </location>
</feature>
<dbReference type="AlphaFoldDB" id="A0A9P6ZJZ8"/>
<evidence type="ECO:0000313" key="3">
    <source>
        <dbReference type="EMBL" id="KAG1766926.1"/>
    </source>
</evidence>